<dbReference type="AlphaFoldDB" id="A0A0N1P166"/>
<dbReference type="PRINTS" id="PR00370">
    <property type="entry name" value="FMOXYGENASE"/>
</dbReference>
<dbReference type="InterPro" id="IPR020946">
    <property type="entry name" value="Flavin_mOase-like"/>
</dbReference>
<dbReference type="RefSeq" id="XP_018001217.1">
    <property type="nucleotide sequence ID" value="XM_018148475.1"/>
</dbReference>
<proteinExistence type="inferred from homology"/>
<evidence type="ECO:0000256" key="3">
    <source>
        <dbReference type="ARBA" id="ARBA00022827"/>
    </source>
</evidence>
<evidence type="ECO:0000313" key="6">
    <source>
        <dbReference type="EMBL" id="KPI41254.1"/>
    </source>
</evidence>
<keyword evidence="3" id="KW-0274">FAD</keyword>
<dbReference type="GO" id="GO:0004499">
    <property type="term" value="F:N,N-dimethylaniline monooxygenase activity"/>
    <property type="evidence" value="ECO:0007669"/>
    <property type="project" value="InterPro"/>
</dbReference>
<dbReference type="GeneID" id="28740355"/>
<dbReference type="VEuPathDB" id="FungiDB:AB675_8058"/>
<dbReference type="PIRSF" id="PIRSF000332">
    <property type="entry name" value="FMO"/>
    <property type="match status" value="1"/>
</dbReference>
<dbReference type="Proteomes" id="UP000038010">
    <property type="component" value="Unassembled WGS sequence"/>
</dbReference>
<dbReference type="GO" id="GO:0050660">
    <property type="term" value="F:flavin adenine dinucleotide binding"/>
    <property type="evidence" value="ECO:0007669"/>
    <property type="project" value="InterPro"/>
</dbReference>
<keyword evidence="2" id="KW-0285">Flavoprotein</keyword>
<keyword evidence="4" id="KW-0521">NADP</keyword>
<dbReference type="OrthoDB" id="66881at2759"/>
<evidence type="ECO:0000256" key="5">
    <source>
        <dbReference type="ARBA" id="ARBA00023002"/>
    </source>
</evidence>
<protein>
    <submittedName>
        <fullName evidence="6">Dimethylaniline monooxygenase [N-oxide-forming] 2</fullName>
    </submittedName>
</protein>
<accession>A0A0N1P166</accession>
<evidence type="ECO:0000256" key="2">
    <source>
        <dbReference type="ARBA" id="ARBA00022630"/>
    </source>
</evidence>
<dbReference type="InterPro" id="IPR050346">
    <property type="entry name" value="FMO-like"/>
</dbReference>
<evidence type="ECO:0000256" key="1">
    <source>
        <dbReference type="ARBA" id="ARBA00009183"/>
    </source>
</evidence>
<dbReference type="SUPFAM" id="SSF51905">
    <property type="entry name" value="FAD/NAD(P)-binding domain"/>
    <property type="match status" value="2"/>
</dbReference>
<dbReference type="InterPro" id="IPR036188">
    <property type="entry name" value="FAD/NAD-bd_sf"/>
</dbReference>
<name>A0A0N1P166_9EURO</name>
<dbReference type="EMBL" id="LFJN01000010">
    <property type="protein sequence ID" value="KPI41254.1"/>
    <property type="molecule type" value="Genomic_DNA"/>
</dbReference>
<dbReference type="PANTHER" id="PTHR23023">
    <property type="entry name" value="DIMETHYLANILINE MONOOXYGENASE"/>
    <property type="match status" value="1"/>
</dbReference>
<dbReference type="Pfam" id="PF00743">
    <property type="entry name" value="FMO-like"/>
    <property type="match status" value="1"/>
</dbReference>
<evidence type="ECO:0000256" key="4">
    <source>
        <dbReference type="ARBA" id="ARBA00022857"/>
    </source>
</evidence>
<comment type="similarity">
    <text evidence="1">Belongs to the FMO family.</text>
</comment>
<reference evidence="6 7" key="1">
    <citation type="submission" date="2015-06" db="EMBL/GenBank/DDBJ databases">
        <title>Draft genome of the ant-associated black yeast Phialophora attae CBS 131958.</title>
        <authorList>
            <person name="Moreno L.F."/>
            <person name="Stielow B.J."/>
            <person name="de Hoog S."/>
            <person name="Vicente V.A."/>
            <person name="Weiss V.A."/>
            <person name="de Vries M."/>
            <person name="Cruz L.M."/>
            <person name="Souza E.M."/>
        </authorList>
    </citation>
    <scope>NUCLEOTIDE SEQUENCE [LARGE SCALE GENOMIC DNA]</scope>
    <source>
        <strain evidence="6 7">CBS 131958</strain>
    </source>
</reference>
<keyword evidence="7" id="KW-1185">Reference proteome</keyword>
<dbReference type="Gene3D" id="3.50.50.60">
    <property type="entry name" value="FAD/NAD(P)-binding domain"/>
    <property type="match status" value="3"/>
</dbReference>
<dbReference type="InterPro" id="IPR000960">
    <property type="entry name" value="Flavin_mOase"/>
</dbReference>
<keyword evidence="6" id="KW-0503">Monooxygenase</keyword>
<evidence type="ECO:0000313" key="7">
    <source>
        <dbReference type="Proteomes" id="UP000038010"/>
    </source>
</evidence>
<organism evidence="6 7">
    <name type="scientific">Cyphellophora attinorum</name>
    <dbReference type="NCBI Taxonomy" id="1664694"/>
    <lineage>
        <taxon>Eukaryota</taxon>
        <taxon>Fungi</taxon>
        <taxon>Dikarya</taxon>
        <taxon>Ascomycota</taxon>
        <taxon>Pezizomycotina</taxon>
        <taxon>Eurotiomycetes</taxon>
        <taxon>Chaetothyriomycetidae</taxon>
        <taxon>Chaetothyriales</taxon>
        <taxon>Cyphellophoraceae</taxon>
        <taxon>Cyphellophora</taxon>
    </lineage>
</organism>
<gene>
    <name evidence="6" type="ORF">AB675_8058</name>
</gene>
<sequence>MSARVAVIGAGPFGLAGLKNMREAGFDAIGFERRGYVGGIWKHSQDGRISVVPNTVFNGSRSRSAFTDFPFSETVSDYPTCDQLYDYLQDYADAFKLRDHIRLNTSVNTIRRVGGRWELELQTVGNEDVYTEIFDKILVATGSFQTPKYPTVPGIELFDPKHVTHSLHYTPSEDYKDKKVLLIGFHATAKVYLSRRNNLLLLRKFDDEGRPFDQTQTMVFCSVIAIFEAVCPRFFYWLLDNFMASQTKKQFPSLKKYNNFLPAPSMATTTPVAADVLVPYIDNGFVEPIGSIRRVTGPRSVELNDGRVLDDVDRIIYCTGYHFDQPSLPTEYQPAPVHGVPPKLYRNIFSLHDDEGVRDSLAFLGQGAAFFSGFSMFEVQSMAIAQVWKGNSKLPSYKERLAWYKANLDDFNAKHGRMTTNATHYSVLLPLGETLDFLNKTAGLGLENCGWFSAKGWSLWWNDRELYKICRTGLFSPAIFRLFETGKRKTWNGARSQVFKDNEFAKQRAAERRTRIAEGKKVQ</sequence>
<keyword evidence="5" id="KW-0560">Oxidoreductase</keyword>
<dbReference type="GO" id="GO:0050661">
    <property type="term" value="F:NADP binding"/>
    <property type="evidence" value="ECO:0007669"/>
    <property type="project" value="InterPro"/>
</dbReference>
<comment type="caution">
    <text evidence="6">The sequence shown here is derived from an EMBL/GenBank/DDBJ whole genome shotgun (WGS) entry which is preliminary data.</text>
</comment>